<dbReference type="AlphaFoldDB" id="A0A1H1S662"/>
<keyword evidence="1" id="KW-0223">Dioxygenase</keyword>
<gene>
    <name evidence="1" type="ORF">SAMN04489812_1901</name>
</gene>
<protein>
    <submittedName>
        <fullName evidence="1">Phytanoyl-CoA dioxygenase (PhyH)</fullName>
    </submittedName>
</protein>
<name>A0A1H1S662_9ACTN</name>
<organism evidence="1 2">
    <name type="scientific">Microlunatus soli</name>
    <dbReference type="NCBI Taxonomy" id="630515"/>
    <lineage>
        <taxon>Bacteria</taxon>
        <taxon>Bacillati</taxon>
        <taxon>Actinomycetota</taxon>
        <taxon>Actinomycetes</taxon>
        <taxon>Propionibacteriales</taxon>
        <taxon>Propionibacteriaceae</taxon>
        <taxon>Microlunatus</taxon>
    </lineage>
</organism>
<sequence length="288" mass="33162">MTTTTRPAALTSNGYRLDPKRWGELRPVPDAERSDRGALWRRLQRDGYLFLPGLLDRDEVLAFRRYFFTALLEAGVTDPSAEPVIGRDSGRPVDRRRLRAALFDTVVPGPEYEAFCTQPALWDWFGWMFDDEIFLHKRRILRHTRPGEMGIGTATQAHYDLVYLREGTDRLLSAWIPLGDIPIERGPLIYLEGTHVDYLGAEQRGEALPAVSMTADLPALAQQKDRRWLGTDFRAGDVMIHSPYMVHASLDNADPDGILRLSTDIRYQRRGDPIDWRWQNYWHDRDGL</sequence>
<dbReference type="Gene3D" id="2.60.120.620">
    <property type="entry name" value="q2cbj1_9rhob like domain"/>
    <property type="match status" value="1"/>
</dbReference>
<dbReference type="Proteomes" id="UP000199103">
    <property type="component" value="Chromosome I"/>
</dbReference>
<evidence type="ECO:0000313" key="2">
    <source>
        <dbReference type="Proteomes" id="UP000199103"/>
    </source>
</evidence>
<evidence type="ECO:0000313" key="1">
    <source>
        <dbReference type="EMBL" id="SDS43570.1"/>
    </source>
</evidence>
<dbReference type="STRING" id="630515.SAMN04489812_1901"/>
<dbReference type="Pfam" id="PF05721">
    <property type="entry name" value="PhyH"/>
    <property type="match status" value="1"/>
</dbReference>
<reference evidence="1 2" key="1">
    <citation type="submission" date="2016-10" db="EMBL/GenBank/DDBJ databases">
        <authorList>
            <person name="de Groot N.N."/>
        </authorList>
    </citation>
    <scope>NUCLEOTIDE SEQUENCE [LARGE SCALE GENOMIC DNA]</scope>
    <source>
        <strain evidence="1 2">DSM 21800</strain>
    </source>
</reference>
<dbReference type="PANTHER" id="PTHR40128:SF1">
    <property type="entry name" value="PHYTANOYL-COA HYDROXYLASE"/>
    <property type="match status" value="1"/>
</dbReference>
<proteinExistence type="predicted"/>
<accession>A0A1H1S662</accession>
<keyword evidence="1" id="KW-0560">Oxidoreductase</keyword>
<dbReference type="RefSeq" id="WP_091523489.1">
    <property type="nucleotide sequence ID" value="NZ_LT629772.1"/>
</dbReference>
<dbReference type="OrthoDB" id="183023at2"/>
<dbReference type="GO" id="GO:0016706">
    <property type="term" value="F:2-oxoglutarate-dependent dioxygenase activity"/>
    <property type="evidence" value="ECO:0007669"/>
    <property type="project" value="UniProtKB-ARBA"/>
</dbReference>
<keyword evidence="2" id="KW-1185">Reference proteome</keyword>
<dbReference type="InterPro" id="IPR008775">
    <property type="entry name" value="Phytyl_CoA_dOase-like"/>
</dbReference>
<dbReference type="SUPFAM" id="SSF51197">
    <property type="entry name" value="Clavaminate synthase-like"/>
    <property type="match status" value="1"/>
</dbReference>
<dbReference type="EMBL" id="LT629772">
    <property type="protein sequence ID" value="SDS43570.1"/>
    <property type="molecule type" value="Genomic_DNA"/>
</dbReference>
<dbReference type="PANTHER" id="PTHR40128">
    <property type="entry name" value="EXPRESSED PROTEIN"/>
    <property type="match status" value="1"/>
</dbReference>